<evidence type="ECO:0000259" key="10">
    <source>
        <dbReference type="PROSITE" id="PS50109"/>
    </source>
</evidence>
<keyword evidence="8" id="KW-0902">Two-component regulatory system</keyword>
<dbReference type="Gene3D" id="3.30.450.20">
    <property type="entry name" value="PAS domain"/>
    <property type="match status" value="1"/>
</dbReference>
<dbReference type="CDD" id="cd00075">
    <property type="entry name" value="HATPase"/>
    <property type="match status" value="1"/>
</dbReference>
<feature type="domain" description="Histidine kinase" evidence="10">
    <location>
        <begin position="345"/>
        <end position="553"/>
    </location>
</feature>
<dbReference type="PROSITE" id="PS50112">
    <property type="entry name" value="PAS"/>
    <property type="match status" value="1"/>
</dbReference>
<feature type="transmembrane region" description="Helical" evidence="9">
    <location>
        <begin position="131"/>
        <end position="151"/>
    </location>
</feature>
<evidence type="ECO:0000256" key="1">
    <source>
        <dbReference type="ARBA" id="ARBA00000085"/>
    </source>
</evidence>
<dbReference type="SUPFAM" id="SSF55874">
    <property type="entry name" value="ATPase domain of HSP90 chaperone/DNA topoisomerase II/histidine kinase"/>
    <property type="match status" value="1"/>
</dbReference>
<evidence type="ECO:0000256" key="2">
    <source>
        <dbReference type="ARBA" id="ARBA00012438"/>
    </source>
</evidence>
<evidence type="ECO:0000256" key="4">
    <source>
        <dbReference type="ARBA" id="ARBA00022679"/>
    </source>
</evidence>
<dbReference type="CDD" id="cd00130">
    <property type="entry name" value="PAS"/>
    <property type="match status" value="1"/>
</dbReference>
<feature type="transmembrane region" description="Helical" evidence="9">
    <location>
        <begin position="171"/>
        <end position="193"/>
    </location>
</feature>
<dbReference type="GO" id="GO:0005524">
    <property type="term" value="F:ATP binding"/>
    <property type="evidence" value="ECO:0007669"/>
    <property type="project" value="UniProtKB-KW"/>
</dbReference>
<dbReference type="InterPro" id="IPR005467">
    <property type="entry name" value="His_kinase_dom"/>
</dbReference>
<feature type="transmembrane region" description="Helical" evidence="9">
    <location>
        <begin position="23"/>
        <end position="45"/>
    </location>
</feature>
<evidence type="ECO:0000313" key="12">
    <source>
        <dbReference type="EMBL" id="KDA54489.1"/>
    </source>
</evidence>
<evidence type="ECO:0000256" key="6">
    <source>
        <dbReference type="ARBA" id="ARBA00022777"/>
    </source>
</evidence>
<dbReference type="CDD" id="cd00082">
    <property type="entry name" value="HisKA"/>
    <property type="match status" value="1"/>
</dbReference>
<evidence type="ECO:0000259" key="11">
    <source>
        <dbReference type="PROSITE" id="PS50112"/>
    </source>
</evidence>
<dbReference type="PRINTS" id="PR00344">
    <property type="entry name" value="BCTRLSENSOR"/>
</dbReference>
<keyword evidence="9" id="KW-0812">Transmembrane</keyword>
<keyword evidence="9" id="KW-1133">Transmembrane helix</keyword>
<dbReference type="SMART" id="SM00387">
    <property type="entry name" value="HATPase_c"/>
    <property type="match status" value="1"/>
</dbReference>
<dbReference type="InterPro" id="IPR004358">
    <property type="entry name" value="Sig_transdc_His_kin-like_C"/>
</dbReference>
<gene>
    <name evidence="12" type="ORF">EG19_10990</name>
</gene>
<comment type="catalytic activity">
    <reaction evidence="1">
        <text>ATP + protein L-histidine = ADP + protein N-phospho-L-histidine.</text>
        <dbReference type="EC" id="2.7.13.3"/>
    </reaction>
</comment>
<evidence type="ECO:0000256" key="5">
    <source>
        <dbReference type="ARBA" id="ARBA00022741"/>
    </source>
</evidence>
<dbReference type="Pfam" id="PF08448">
    <property type="entry name" value="PAS_4"/>
    <property type="match status" value="1"/>
</dbReference>
<dbReference type="Pfam" id="PF25323">
    <property type="entry name" value="6TM_PilS"/>
    <property type="match status" value="1"/>
</dbReference>
<keyword evidence="3" id="KW-0597">Phosphoprotein</keyword>
<dbReference type="SUPFAM" id="SSF47384">
    <property type="entry name" value="Homodimeric domain of signal transducing histidine kinase"/>
    <property type="match status" value="1"/>
</dbReference>
<keyword evidence="6" id="KW-0418">Kinase</keyword>
<dbReference type="Pfam" id="PF00512">
    <property type="entry name" value="HisKA"/>
    <property type="match status" value="1"/>
</dbReference>
<reference evidence="12 13" key="1">
    <citation type="submission" date="2014-04" db="EMBL/GenBank/DDBJ databases">
        <title>The Genome Sequence of Thermoanaerobaculum aquaticum MP-01, The First Cultivated Group 23 Acidobacterium.</title>
        <authorList>
            <person name="Stamps B.W."/>
            <person name="Losey N.A."/>
            <person name="Lawson P.A."/>
            <person name="Stevenson B.S."/>
        </authorList>
    </citation>
    <scope>NUCLEOTIDE SEQUENCE [LARGE SCALE GENOMIC DNA]</scope>
    <source>
        <strain evidence="12 13">MP-01</strain>
    </source>
</reference>
<dbReference type="SMART" id="SM00388">
    <property type="entry name" value="HisKA"/>
    <property type="match status" value="1"/>
</dbReference>
<evidence type="ECO:0000256" key="9">
    <source>
        <dbReference type="SAM" id="Phobius"/>
    </source>
</evidence>
<keyword evidence="7" id="KW-0067">ATP-binding</keyword>
<dbReference type="Gene3D" id="1.10.287.130">
    <property type="match status" value="1"/>
</dbReference>
<dbReference type="Gene3D" id="3.30.565.10">
    <property type="entry name" value="Histidine kinase-like ATPase, C-terminal domain"/>
    <property type="match status" value="1"/>
</dbReference>
<dbReference type="InterPro" id="IPR003594">
    <property type="entry name" value="HATPase_dom"/>
</dbReference>
<dbReference type="PROSITE" id="PS50109">
    <property type="entry name" value="HIS_KIN"/>
    <property type="match status" value="1"/>
</dbReference>
<dbReference type="PANTHER" id="PTHR43065:SF10">
    <property type="entry name" value="PEROXIDE STRESS-ACTIVATED HISTIDINE KINASE MAK3"/>
    <property type="match status" value="1"/>
</dbReference>
<evidence type="ECO:0000256" key="8">
    <source>
        <dbReference type="ARBA" id="ARBA00023012"/>
    </source>
</evidence>
<dbReference type="SUPFAM" id="SSF55785">
    <property type="entry name" value="PYP-like sensor domain (PAS domain)"/>
    <property type="match status" value="1"/>
</dbReference>
<keyword evidence="4" id="KW-0808">Transferase</keyword>
<dbReference type="InterPro" id="IPR036890">
    <property type="entry name" value="HATPase_C_sf"/>
</dbReference>
<proteinExistence type="predicted"/>
<organism evidence="12 13">
    <name type="scientific">Thermoanaerobaculum aquaticum</name>
    <dbReference type="NCBI Taxonomy" id="1312852"/>
    <lineage>
        <taxon>Bacteria</taxon>
        <taxon>Pseudomonadati</taxon>
        <taxon>Acidobacteriota</taxon>
        <taxon>Thermoanaerobaculia</taxon>
        <taxon>Thermoanaerobaculales</taxon>
        <taxon>Thermoanaerobaculaceae</taxon>
        <taxon>Thermoanaerobaculum</taxon>
    </lineage>
</organism>
<evidence type="ECO:0000256" key="7">
    <source>
        <dbReference type="ARBA" id="ARBA00022840"/>
    </source>
</evidence>
<feature type="transmembrane region" description="Helical" evidence="9">
    <location>
        <begin position="57"/>
        <end position="79"/>
    </location>
</feature>
<dbReference type="InterPro" id="IPR035965">
    <property type="entry name" value="PAS-like_dom_sf"/>
</dbReference>
<feature type="domain" description="PAS" evidence="11">
    <location>
        <begin position="213"/>
        <end position="249"/>
    </location>
</feature>
<protein>
    <recommendedName>
        <fullName evidence="2">histidine kinase</fullName>
        <ecNumber evidence="2">2.7.13.3</ecNumber>
    </recommendedName>
</protein>
<feature type="transmembrane region" description="Helical" evidence="9">
    <location>
        <begin position="99"/>
        <end position="124"/>
    </location>
</feature>
<evidence type="ECO:0000313" key="13">
    <source>
        <dbReference type="Proteomes" id="UP000027284"/>
    </source>
</evidence>
<dbReference type="STRING" id="1312852.EG19_10990"/>
<dbReference type="Proteomes" id="UP000027284">
    <property type="component" value="Unassembled WGS sequence"/>
</dbReference>
<dbReference type="EMBL" id="JMFG01000007">
    <property type="protein sequence ID" value="KDA54489.1"/>
    <property type="molecule type" value="Genomic_DNA"/>
</dbReference>
<sequence length="554" mass="59518">MREAEKGPQPRGPWASRLQTQRLARWLLGLRLLAIGAVVVTALILQSLSEEMLPLSPLFAVAGWGFALSLVWLILWLAGLEPAVHGLLQLLGDVVLVTAIVYFTGGAWSPFAFLLLAPVLLAALMYGLKGALALASAAFLAYLAMVQLVVSRVLPPPASISALASPRPPSLTLQLGLTAVGFASVALLASYLAHSLQQAERSLQEEREAAARALALTADVLRSVESGVLACDLKGRVLLANPAASSITGQPQPLEGKKLSEVLPLAGVSWETILDRVAKGFPQRLEGELPPSNRPVGCTVTPLASDNGAVLGAVVHFRDLTEVQEAARKEKLKERMVAAGEMAAGIAHEIRNPLASISGAAQVLANRSTLTEEERRLLRIVVSESKRLSNIIESFLNYARPPEPHWGPCNIGSVLEETLDLFTHSSELGPNHRILRRIVRHEKPVVADEQQLRQAFFNLARNAIQAMPGGGTLTVEAFPDGAFYVVRFADEGEGMDPERIHEIFQPFKAFRKGGTGLGLAVVYSIVSEHGGEVKVESQPGRGSVFTLSIPMREV</sequence>
<dbReference type="InterPro" id="IPR003661">
    <property type="entry name" value="HisK_dim/P_dom"/>
</dbReference>
<keyword evidence="5" id="KW-0547">Nucleotide-binding</keyword>
<accession>A0A062XYI7</accession>
<dbReference type="EC" id="2.7.13.3" evidence="2"/>
<dbReference type="AlphaFoldDB" id="A0A062XYI7"/>
<comment type="caution">
    <text evidence="12">The sequence shown here is derived from an EMBL/GenBank/DDBJ whole genome shotgun (WGS) entry which is preliminary data.</text>
</comment>
<keyword evidence="13" id="KW-1185">Reference proteome</keyword>
<dbReference type="InterPro" id="IPR013656">
    <property type="entry name" value="PAS_4"/>
</dbReference>
<dbReference type="GO" id="GO:0000155">
    <property type="term" value="F:phosphorelay sensor kinase activity"/>
    <property type="evidence" value="ECO:0007669"/>
    <property type="project" value="InterPro"/>
</dbReference>
<keyword evidence="9" id="KW-0472">Membrane</keyword>
<dbReference type="InterPro" id="IPR036097">
    <property type="entry name" value="HisK_dim/P_sf"/>
</dbReference>
<dbReference type="Pfam" id="PF02518">
    <property type="entry name" value="HATPase_c"/>
    <property type="match status" value="1"/>
</dbReference>
<dbReference type="PANTHER" id="PTHR43065">
    <property type="entry name" value="SENSOR HISTIDINE KINASE"/>
    <property type="match status" value="1"/>
</dbReference>
<name>A0A062XYI7_9BACT</name>
<dbReference type="InterPro" id="IPR000014">
    <property type="entry name" value="PAS"/>
</dbReference>
<evidence type="ECO:0000256" key="3">
    <source>
        <dbReference type="ARBA" id="ARBA00022553"/>
    </source>
</evidence>